<evidence type="ECO:0000256" key="3">
    <source>
        <dbReference type="ARBA" id="ARBA00022676"/>
    </source>
</evidence>
<organism evidence="10 11">
    <name type="scientific">Toxocara canis</name>
    <name type="common">Canine roundworm</name>
    <dbReference type="NCBI Taxonomy" id="6265"/>
    <lineage>
        <taxon>Eukaryota</taxon>
        <taxon>Metazoa</taxon>
        <taxon>Ecdysozoa</taxon>
        <taxon>Nematoda</taxon>
        <taxon>Chromadorea</taxon>
        <taxon>Rhabditida</taxon>
        <taxon>Spirurina</taxon>
        <taxon>Ascaridomorpha</taxon>
        <taxon>Ascaridoidea</taxon>
        <taxon>Toxocaridae</taxon>
        <taxon>Toxocara</taxon>
    </lineage>
</organism>
<dbReference type="PANTHER" id="PTHR21461">
    <property type="entry name" value="GLYCOSYLTRANSFERASE FAMILY 92 PROTEIN"/>
    <property type="match status" value="1"/>
</dbReference>
<evidence type="ECO:0000256" key="1">
    <source>
        <dbReference type="ARBA" id="ARBA00004167"/>
    </source>
</evidence>
<reference evidence="11" key="1">
    <citation type="submission" date="2016-06" db="UniProtKB">
        <authorList>
            <consortium name="WormBaseParasite"/>
        </authorList>
    </citation>
    <scope>IDENTIFICATION</scope>
</reference>
<evidence type="ECO:0000313" key="11">
    <source>
        <dbReference type="WBParaSite" id="TCNE_0001000301-mRNA-1"/>
    </source>
</evidence>
<dbReference type="GO" id="GO:0005737">
    <property type="term" value="C:cytoplasm"/>
    <property type="evidence" value="ECO:0007669"/>
    <property type="project" value="TreeGrafter"/>
</dbReference>
<dbReference type="AlphaFoldDB" id="A0A183UND3"/>
<dbReference type="GO" id="GO:0016020">
    <property type="term" value="C:membrane"/>
    <property type="evidence" value="ECO:0007669"/>
    <property type="project" value="UniProtKB-SubCell"/>
</dbReference>
<accession>A0A183UND3</accession>
<evidence type="ECO:0000256" key="6">
    <source>
        <dbReference type="ARBA" id="ARBA00022989"/>
    </source>
</evidence>
<evidence type="ECO:0000256" key="4">
    <source>
        <dbReference type="ARBA" id="ARBA00022679"/>
    </source>
</evidence>
<keyword evidence="10" id="KW-1185">Reference proteome</keyword>
<gene>
    <name evidence="9" type="ORF">TCNE_LOCUS10003</name>
</gene>
<evidence type="ECO:0000313" key="10">
    <source>
        <dbReference type="Proteomes" id="UP000050794"/>
    </source>
</evidence>
<proteinExistence type="inferred from homology"/>
<comment type="similarity">
    <text evidence="2 8">Belongs to the glycosyltransferase 92 family.</text>
</comment>
<protein>
    <recommendedName>
        <fullName evidence="8">Glycosyltransferase family 92 protein</fullName>
        <ecNumber evidence="8">2.4.1.-</ecNumber>
    </recommendedName>
</protein>
<evidence type="ECO:0000256" key="7">
    <source>
        <dbReference type="ARBA" id="ARBA00023136"/>
    </source>
</evidence>
<dbReference type="InterPro" id="IPR008166">
    <property type="entry name" value="Glyco_transf_92"/>
</dbReference>
<reference evidence="9 10" key="2">
    <citation type="submission" date="2018-11" db="EMBL/GenBank/DDBJ databases">
        <authorList>
            <consortium name="Pathogen Informatics"/>
        </authorList>
    </citation>
    <scope>NUCLEOTIDE SEQUENCE [LARGE SCALE GENOMIC DNA]</scope>
</reference>
<dbReference type="GO" id="GO:0016757">
    <property type="term" value="F:glycosyltransferase activity"/>
    <property type="evidence" value="ECO:0007669"/>
    <property type="project" value="UniProtKB-UniRule"/>
</dbReference>
<comment type="subcellular location">
    <subcellularLocation>
        <location evidence="1">Membrane</location>
        <topology evidence="1">Single-pass membrane protein</topology>
    </subcellularLocation>
</comment>
<dbReference type="Proteomes" id="UP000050794">
    <property type="component" value="Unassembled WGS sequence"/>
</dbReference>
<evidence type="ECO:0000256" key="2">
    <source>
        <dbReference type="ARBA" id="ARBA00007647"/>
    </source>
</evidence>
<evidence type="ECO:0000256" key="5">
    <source>
        <dbReference type="ARBA" id="ARBA00022692"/>
    </source>
</evidence>
<sequence length="109" mass="12210">MNRRFQQLLATNDCLLRARGQADYVATVDLDEVFVIRSNSTMLQTLNELTAGSPDAGAVIFRSSYGTFRMILRPEKIKVAGVHYVVKMEDPMSSSITVDPEVGKIHHLR</sequence>
<name>A0A183UND3_TOXCA</name>
<dbReference type="WBParaSite" id="TCNE_0001000301-mRNA-1">
    <property type="protein sequence ID" value="TCNE_0001000301-mRNA-1"/>
    <property type="gene ID" value="TCNE_0001000301"/>
</dbReference>
<evidence type="ECO:0000256" key="8">
    <source>
        <dbReference type="RuleBase" id="RU366017"/>
    </source>
</evidence>
<dbReference type="Pfam" id="PF01697">
    <property type="entry name" value="Glyco_transf_92"/>
    <property type="match status" value="1"/>
</dbReference>
<keyword evidence="6" id="KW-1133">Transmembrane helix</keyword>
<keyword evidence="3 8" id="KW-0328">Glycosyltransferase</keyword>
<keyword evidence="5" id="KW-0812">Transmembrane</keyword>
<dbReference type="EC" id="2.4.1.-" evidence="8"/>
<keyword evidence="7" id="KW-0472">Membrane</keyword>
<evidence type="ECO:0000313" key="9">
    <source>
        <dbReference type="EMBL" id="VDM41324.1"/>
    </source>
</evidence>
<dbReference type="EMBL" id="UYWY01020359">
    <property type="protein sequence ID" value="VDM41324.1"/>
    <property type="molecule type" value="Genomic_DNA"/>
</dbReference>
<keyword evidence="4 8" id="KW-0808">Transferase</keyword>
<dbReference type="PANTHER" id="PTHR21461:SF69">
    <property type="entry name" value="GLYCOSYLTRANSFERASE FAMILY 92 PROTEIN"/>
    <property type="match status" value="1"/>
</dbReference>